<name>A0A917MEB1_9FLAO</name>
<dbReference type="PANTHER" id="PTHR21666:SF270">
    <property type="entry name" value="MUREIN HYDROLASE ACTIVATOR ENVC"/>
    <property type="match status" value="1"/>
</dbReference>
<dbReference type="Proteomes" id="UP000633278">
    <property type="component" value="Unassembled WGS sequence"/>
</dbReference>
<dbReference type="PANTHER" id="PTHR21666">
    <property type="entry name" value="PEPTIDASE-RELATED"/>
    <property type="match status" value="1"/>
</dbReference>
<evidence type="ECO:0000313" key="2">
    <source>
        <dbReference type="EMBL" id="GGG99650.1"/>
    </source>
</evidence>
<accession>A0A917MEB1</accession>
<dbReference type="AlphaFoldDB" id="A0A917MEB1"/>
<evidence type="ECO:0000313" key="3">
    <source>
        <dbReference type="Proteomes" id="UP000633278"/>
    </source>
</evidence>
<keyword evidence="3" id="KW-1185">Reference proteome</keyword>
<dbReference type="InterPro" id="IPR016047">
    <property type="entry name" value="M23ase_b-sheet_dom"/>
</dbReference>
<gene>
    <name evidence="2" type="ORF">GCM10011416_17540</name>
</gene>
<dbReference type="SUPFAM" id="SSF51261">
    <property type="entry name" value="Duplicated hybrid motif"/>
    <property type="match status" value="1"/>
</dbReference>
<dbReference type="InterPro" id="IPR050570">
    <property type="entry name" value="Cell_wall_metabolism_enzyme"/>
</dbReference>
<dbReference type="InterPro" id="IPR011055">
    <property type="entry name" value="Dup_hybrid_motif"/>
</dbReference>
<dbReference type="Pfam" id="PF01551">
    <property type="entry name" value="Peptidase_M23"/>
    <property type="match status" value="1"/>
</dbReference>
<reference evidence="2" key="2">
    <citation type="submission" date="2020-09" db="EMBL/GenBank/DDBJ databases">
        <authorList>
            <person name="Sun Q."/>
            <person name="Zhou Y."/>
        </authorList>
    </citation>
    <scope>NUCLEOTIDE SEQUENCE</scope>
    <source>
        <strain evidence="2">CGMCC 1.15763</strain>
    </source>
</reference>
<dbReference type="GO" id="GO:0004222">
    <property type="term" value="F:metalloendopeptidase activity"/>
    <property type="evidence" value="ECO:0007669"/>
    <property type="project" value="TreeGrafter"/>
</dbReference>
<sequence length="565" mass="64589">MKIFIYTIVSFFTLASYSQKKYPENYFRSPLDIPIVLAGTFGELRSNHFHAGLDIKTKQREGLKVYAAADGYVSRIKVALWGYGKALYITHPNGYTTVYAHLSKFGEGIEEYVKNIQYKKESYETGNIFLKPGQLPIKKGQIVALSGSTGGFVAPHLHYEIRDTKTEKIINPLFFGIRPKDSIAPKIKNLLIYPIEDGSRIHNSDKKSNLKLRKIKPFIYSTNQVLASGRIGFGLEVYDQLNHAYNKNGIYALAMFANGLKIYEHKLETFSFAKSKFINLLIDYPHYARYKTKFQRLFKRQKNTLGIYKKLINDGYIDVKEGWDYNIEIVASDFQGNKTTIRVPVKGVKSNALFKQAPDTTAYKITAGAFHKFDLGTANVAFPKNSFYKDVYLDLKVDKDVVTIHEPNIPLDKSFTLTFDISKYTEDQVKQLYIANINNKKYPNYQATTKKESKAYTTSKTLGKYTLLIDSKKPTIKLKNFRNGSWLTNSKTLTVEINDVGSGIKTYRATIDGEWILMEYNLKKKLLTYDFSDKKLTEAKHKFEIEVLDNVGNKSSLSATFYKKS</sequence>
<evidence type="ECO:0000259" key="1">
    <source>
        <dbReference type="Pfam" id="PF01551"/>
    </source>
</evidence>
<dbReference type="RefSeq" id="WP_188598945.1">
    <property type="nucleotide sequence ID" value="NZ_BMJW01000002.1"/>
</dbReference>
<protein>
    <submittedName>
        <fullName evidence="2">Peptidase M23</fullName>
    </submittedName>
</protein>
<feature type="domain" description="M23ase beta-sheet core" evidence="1">
    <location>
        <begin position="49"/>
        <end position="106"/>
    </location>
</feature>
<reference evidence="2" key="1">
    <citation type="journal article" date="2014" name="Int. J. Syst. Evol. Microbiol.">
        <title>Complete genome sequence of Corynebacterium casei LMG S-19264T (=DSM 44701T), isolated from a smear-ripened cheese.</title>
        <authorList>
            <consortium name="US DOE Joint Genome Institute (JGI-PGF)"/>
            <person name="Walter F."/>
            <person name="Albersmeier A."/>
            <person name="Kalinowski J."/>
            <person name="Ruckert C."/>
        </authorList>
    </citation>
    <scope>NUCLEOTIDE SEQUENCE</scope>
    <source>
        <strain evidence="2">CGMCC 1.15763</strain>
    </source>
</reference>
<proteinExistence type="predicted"/>
<dbReference type="Gene3D" id="2.70.70.10">
    <property type="entry name" value="Glucose Permease (Domain IIA)"/>
    <property type="match status" value="1"/>
</dbReference>
<dbReference type="EMBL" id="BMJW01000002">
    <property type="protein sequence ID" value="GGG99650.1"/>
    <property type="molecule type" value="Genomic_DNA"/>
</dbReference>
<comment type="caution">
    <text evidence="2">The sequence shown here is derived from an EMBL/GenBank/DDBJ whole genome shotgun (WGS) entry which is preliminary data.</text>
</comment>
<dbReference type="CDD" id="cd12797">
    <property type="entry name" value="M23_peptidase"/>
    <property type="match status" value="1"/>
</dbReference>
<organism evidence="2 3">
    <name type="scientific">Polaribacter pacificus</name>
    <dbReference type="NCBI Taxonomy" id="1775173"/>
    <lineage>
        <taxon>Bacteria</taxon>
        <taxon>Pseudomonadati</taxon>
        <taxon>Bacteroidota</taxon>
        <taxon>Flavobacteriia</taxon>
        <taxon>Flavobacteriales</taxon>
        <taxon>Flavobacteriaceae</taxon>
    </lineage>
</organism>